<evidence type="ECO:0000256" key="1">
    <source>
        <dbReference type="ARBA" id="ARBA00022741"/>
    </source>
</evidence>
<feature type="region of interest" description="Disordered" evidence="4">
    <location>
        <begin position="618"/>
        <end position="641"/>
    </location>
</feature>
<keyword evidence="5" id="KW-0472">Membrane</keyword>
<dbReference type="PRINTS" id="PR00301">
    <property type="entry name" value="HEATSHOCK70"/>
</dbReference>
<keyword evidence="5" id="KW-0812">Transmembrane</keyword>
<dbReference type="Gene3D" id="2.130.10.10">
    <property type="entry name" value="YVTN repeat-like/Quinoprotein amine dehydrogenase"/>
    <property type="match status" value="1"/>
</dbReference>
<keyword evidence="2" id="KW-0067">ATP-binding</keyword>
<gene>
    <name evidence="6" type="ORF">GCM10010170_078320</name>
</gene>
<evidence type="ECO:0000313" key="6">
    <source>
        <dbReference type="EMBL" id="GAA2374998.1"/>
    </source>
</evidence>
<dbReference type="InterPro" id="IPR043129">
    <property type="entry name" value="ATPase_NBD"/>
</dbReference>
<evidence type="ECO:0008006" key="8">
    <source>
        <dbReference type="Google" id="ProtNLM"/>
    </source>
</evidence>
<dbReference type="SUPFAM" id="SSF53067">
    <property type="entry name" value="Actin-like ATPase domain"/>
    <property type="match status" value="2"/>
</dbReference>
<dbReference type="InterPro" id="IPR011047">
    <property type="entry name" value="Quinoprotein_ADH-like_sf"/>
</dbReference>
<accession>A0ABP5UCQ2</accession>
<evidence type="ECO:0000256" key="4">
    <source>
        <dbReference type="SAM" id="MobiDB-lite"/>
    </source>
</evidence>
<dbReference type="Gene3D" id="3.90.640.10">
    <property type="entry name" value="Actin, Chain A, domain 4"/>
    <property type="match status" value="1"/>
</dbReference>
<proteinExistence type="predicted"/>
<dbReference type="SUPFAM" id="SSF50998">
    <property type="entry name" value="Quinoprotein alcohol dehydrogenase-like"/>
    <property type="match status" value="1"/>
</dbReference>
<dbReference type="PANTHER" id="PTHR42749">
    <property type="entry name" value="CELL SHAPE-DETERMINING PROTEIN MREB"/>
    <property type="match status" value="1"/>
</dbReference>
<keyword evidence="1" id="KW-0547">Nucleotide-binding</keyword>
<comment type="caution">
    <text evidence="6">The sequence shown here is derived from an EMBL/GenBank/DDBJ whole genome shotgun (WGS) entry which is preliminary data.</text>
</comment>
<dbReference type="Gene3D" id="3.30.420.40">
    <property type="match status" value="2"/>
</dbReference>
<dbReference type="RefSeq" id="WP_344617697.1">
    <property type="nucleotide sequence ID" value="NZ_BAAARV010000078.1"/>
</dbReference>
<dbReference type="PANTHER" id="PTHR42749:SF1">
    <property type="entry name" value="CELL SHAPE-DETERMINING PROTEIN MREB"/>
    <property type="match status" value="1"/>
</dbReference>
<dbReference type="InterPro" id="IPR013126">
    <property type="entry name" value="Hsp_70_fam"/>
</dbReference>
<evidence type="ECO:0000256" key="2">
    <source>
        <dbReference type="ARBA" id="ARBA00022840"/>
    </source>
</evidence>
<keyword evidence="5" id="KW-1133">Transmembrane helix</keyword>
<evidence type="ECO:0000256" key="3">
    <source>
        <dbReference type="ARBA" id="ARBA00023186"/>
    </source>
</evidence>
<organism evidence="6 7">
    <name type="scientific">Dactylosporangium salmoneum</name>
    <dbReference type="NCBI Taxonomy" id="53361"/>
    <lineage>
        <taxon>Bacteria</taxon>
        <taxon>Bacillati</taxon>
        <taxon>Actinomycetota</taxon>
        <taxon>Actinomycetes</taxon>
        <taxon>Micromonosporales</taxon>
        <taxon>Micromonosporaceae</taxon>
        <taxon>Dactylosporangium</taxon>
    </lineage>
</organism>
<feature type="region of interest" description="Disordered" evidence="4">
    <location>
        <begin position="406"/>
        <end position="427"/>
    </location>
</feature>
<reference evidence="7" key="1">
    <citation type="journal article" date="2019" name="Int. J. Syst. Evol. Microbiol.">
        <title>The Global Catalogue of Microorganisms (GCM) 10K type strain sequencing project: providing services to taxonomists for standard genome sequencing and annotation.</title>
        <authorList>
            <consortium name="The Broad Institute Genomics Platform"/>
            <consortium name="The Broad Institute Genome Sequencing Center for Infectious Disease"/>
            <person name="Wu L."/>
            <person name="Ma J."/>
        </authorList>
    </citation>
    <scope>NUCLEOTIDE SEQUENCE [LARGE SCALE GENOMIC DNA]</scope>
    <source>
        <strain evidence="7">JCM 3272</strain>
    </source>
</reference>
<name>A0ABP5UCQ2_9ACTN</name>
<evidence type="ECO:0000313" key="7">
    <source>
        <dbReference type="Proteomes" id="UP001501444"/>
    </source>
</evidence>
<protein>
    <recommendedName>
        <fullName evidence="8">Hsp70 family protein</fullName>
    </recommendedName>
</protein>
<feature type="transmembrane region" description="Helical" evidence="5">
    <location>
        <begin position="437"/>
        <end position="460"/>
    </location>
</feature>
<sequence>MTQPQQGFAIGVDLGTSNTVAVVRHPDGRTRPLLVDGAPIMPSGVYVDEQGRLHVGRDAYRMAGLDPSRFEPNPKRRIDEPTVLLGDREIATVDLLAAILAAVARAAVEAVGFLPTAVLTYPAAWGARRRDALAEAARRAGWPPVRLVPEPVAAARYFADVLRRPVPVGAALAVFDFGGGTLDIAVVRNDNGRFSVVGSGGVEDLGGLDVDAAIIEHLGNVIAQTSPDAWAQLRNPSNTTQRRDRRLFWDDVRGAKEMLSRTTVAPITVPGRDQALHVTREELERVTEPLIRQAVWETGKVIKAAGLRADQLAGLFLVGGSSRLPLAARLLHADLGIAPTVLEQPELPVAEGALAEIVPVAAGYQTESIPAAPPTAPFSAVPVSPVSGGFGGTPVSAPPGYPMTAGQAIPPGQISSPPVSAAPLPSPVPSRPRRTGLLVGAVAALAVLALVGAGTYWFFFRDRINAVDFKTVASAGELALGADDNAISYPVTATLGSRTYVGWVADKKFHVAAYELDDKKKAWQTDIDSDTTRWQLYPNPDGLVLIGAGGTKGTLRLVNTSNGKQLAQQDFSSDDRVVFLDSVWVVHSYTAKKTTAYAWGGQLKWSLDDDKKGTVIRGPVNAADTRGPADFGGGPTNRDTKSRTTYVSMDGGKINLRDASAGGKVLRSWNDSGDSYSEYAMADDMLIVYGTSSKYTVKVYDLTKQSEPDQLYAGDDKHRVASVSPCGAGRVCVLDSSASDGSDTTLHMLSVADKKQLWQREAKSTDLLVPVGKQILATSANGSSSRLYGEDGTQLLKSEDMGALGVRVTNGSLLFFAKAPSPYAADVALVGVSAASGGRVALGTLPKVVGTSCSWNATKIACVAGAKLQVWAFA</sequence>
<evidence type="ECO:0000256" key="5">
    <source>
        <dbReference type="SAM" id="Phobius"/>
    </source>
</evidence>
<dbReference type="InterPro" id="IPR015943">
    <property type="entry name" value="WD40/YVTN_repeat-like_dom_sf"/>
</dbReference>
<dbReference type="Pfam" id="PF00012">
    <property type="entry name" value="HSP70"/>
    <property type="match status" value="1"/>
</dbReference>
<keyword evidence="3" id="KW-0143">Chaperone</keyword>
<dbReference type="EMBL" id="BAAARV010000078">
    <property type="protein sequence ID" value="GAA2374998.1"/>
    <property type="molecule type" value="Genomic_DNA"/>
</dbReference>
<keyword evidence="7" id="KW-1185">Reference proteome</keyword>
<dbReference type="Proteomes" id="UP001501444">
    <property type="component" value="Unassembled WGS sequence"/>
</dbReference>